<feature type="non-terminal residue" evidence="9">
    <location>
        <position position="1"/>
    </location>
</feature>
<feature type="domain" description="C-JID" evidence="8">
    <location>
        <begin position="786"/>
        <end position="944"/>
    </location>
</feature>
<dbReference type="InterPro" id="IPR042197">
    <property type="entry name" value="Apaf_helical"/>
</dbReference>
<accession>A0ABQ9KBJ4</accession>
<evidence type="ECO:0000256" key="6">
    <source>
        <dbReference type="SAM" id="MobiDB-lite"/>
    </source>
</evidence>
<dbReference type="SUPFAM" id="SSF52058">
    <property type="entry name" value="L domain-like"/>
    <property type="match status" value="1"/>
</dbReference>
<evidence type="ECO:0000256" key="2">
    <source>
        <dbReference type="ARBA" id="ARBA00022614"/>
    </source>
</evidence>
<protein>
    <recommendedName>
        <fullName evidence="1">ADP-ribosyl cyclase/cyclic ADP-ribose hydrolase</fullName>
        <ecNumber evidence="1">3.2.2.6</ecNumber>
    </recommendedName>
</protein>
<dbReference type="PANTHER" id="PTHR11017">
    <property type="entry name" value="LEUCINE-RICH REPEAT-CONTAINING PROTEIN"/>
    <property type="match status" value="1"/>
</dbReference>
<dbReference type="PANTHER" id="PTHR11017:SF354">
    <property type="entry name" value="ADP-RIBOSYL CYCLASE_CYCLIC ADP-RIBOSE HYDROLASE"/>
    <property type="match status" value="1"/>
</dbReference>
<dbReference type="Pfam" id="PF00931">
    <property type="entry name" value="NB-ARC"/>
    <property type="match status" value="1"/>
</dbReference>
<keyword evidence="3" id="KW-0677">Repeat</keyword>
<evidence type="ECO:0000313" key="9">
    <source>
        <dbReference type="EMBL" id="KAJ9129006.1"/>
    </source>
</evidence>
<comment type="caution">
    <text evidence="9">The sequence shown here is derived from an EMBL/GenBank/DDBJ whole genome shotgun (WGS) entry which is preliminary data.</text>
</comment>
<sequence length="1004" mass="114379">TESKLIDKVVNQIEKTLYPVSYSACNDFVGIDAHINEILSLLCIEMADVRFIGIWGMGGIGKTTIAEALFSQISNQFDACYFLSNVREDAEKHTLLHLRKTLISQLVEDEDLSIQMLDVLPTIALCKLRRKKVFIVLDDVNDSEQLEALAGDHGLFGLGSRVIVTSRDKEVLVGVDHIYKVEELTYRHSLQLLSVKAFKQEHPPEGFMELAQRVVNYAKGVPLALKVLGSHLCKRSPKQWDSVLKKLKKNPQSRIHNILKMSYDSLEPTEKAIFLDIACFFKGHDKDWCLVVLVENKLEMHDLIQEMGQHIARHKGSRLWKFPEICDMLTTKKVNKAVEGIFLDTSKIGKTRLNPETFSQMPNLRLLKCFRAQYCSNKKDSGFIPESAKKNCLQHLPNKLGLLHWEEYPYRSMPSYFFMENLVLLNLEDRKVERLWNGDKCPQKLKYLYLCGSKKLARLPNLRSAANLEQICLMGCERLREIPSSIRFLHKLDYLNLYLKNLWYLSLSFCINLKQISDIPSVIKQLDLIECGMEEWSTAIQSLDNLEYLPISMCKNRRSLPSTLHFNLVEELDLSGCSNLNKFPNVTGHLKKLVLGETPIEELPSTIGCLPSLVDLQLGKCYKLESLPDSICELKCLERLLLWGCSKLDRLPPLYGLCSLTDLYLDGTAVSEIPSDIVSLSSLRLLSLNSCKRLQNLPELPEQTRMLQAFGCTSLQTAKSPLSFVHVQTPNEWRWGNKYLVNYCNCLNLDHETLGSIMANARLRIEEMAIASNMSVKLSDGFLVGFPRSEVPEWFSYENLGSSMAFVLPPCCINAMYLGFAFCVVLEFEVPLAMNKDDKLLLTCGCRLKNADGNEMLLTFVAPEIRHDSMHLDTVIQSDHVFLWHNHYYIESCLIQNYSDVNELSIEFEFKAEHYGYTVGDAMQFNVVKLKVKSCGVHLTYTSKDEEYQCSPSIIQTKHSLHYAATDSDFMEEVIGTADTSKKRSSNQANIIADGRSDKRMKEF</sequence>
<evidence type="ECO:0000256" key="5">
    <source>
        <dbReference type="ARBA" id="ARBA00047304"/>
    </source>
</evidence>
<dbReference type="InterPro" id="IPR002182">
    <property type="entry name" value="NB-ARC"/>
</dbReference>
<dbReference type="InterPro" id="IPR032675">
    <property type="entry name" value="LRR_dom_sf"/>
</dbReference>
<evidence type="ECO:0000259" key="7">
    <source>
        <dbReference type="Pfam" id="PF00931"/>
    </source>
</evidence>
<evidence type="ECO:0000259" key="8">
    <source>
        <dbReference type="Pfam" id="PF20160"/>
    </source>
</evidence>
<name>A0ABQ9KBJ4_HEVBR</name>
<evidence type="ECO:0000256" key="3">
    <source>
        <dbReference type="ARBA" id="ARBA00022737"/>
    </source>
</evidence>
<dbReference type="EMBL" id="JARPOI010000294">
    <property type="protein sequence ID" value="KAJ9129006.1"/>
    <property type="molecule type" value="Genomic_DNA"/>
</dbReference>
<dbReference type="Gene3D" id="1.10.8.430">
    <property type="entry name" value="Helical domain of apoptotic protease-activating factors"/>
    <property type="match status" value="1"/>
</dbReference>
<feature type="compositionally biased region" description="Basic and acidic residues" evidence="6">
    <location>
        <begin position="995"/>
        <end position="1004"/>
    </location>
</feature>
<dbReference type="Proteomes" id="UP001174677">
    <property type="component" value="Unassembled WGS sequence"/>
</dbReference>
<evidence type="ECO:0000256" key="4">
    <source>
        <dbReference type="ARBA" id="ARBA00023027"/>
    </source>
</evidence>
<evidence type="ECO:0000313" key="10">
    <source>
        <dbReference type="Proteomes" id="UP001174677"/>
    </source>
</evidence>
<keyword evidence="2" id="KW-0433">Leucine-rich repeat</keyword>
<evidence type="ECO:0000256" key="1">
    <source>
        <dbReference type="ARBA" id="ARBA00011982"/>
    </source>
</evidence>
<feature type="domain" description="NB-ARC" evidence="7">
    <location>
        <begin position="33"/>
        <end position="201"/>
    </location>
</feature>
<comment type="catalytic activity">
    <reaction evidence="5">
        <text>NAD(+) + H2O = ADP-D-ribose + nicotinamide + H(+)</text>
        <dbReference type="Rhea" id="RHEA:16301"/>
        <dbReference type="ChEBI" id="CHEBI:15377"/>
        <dbReference type="ChEBI" id="CHEBI:15378"/>
        <dbReference type="ChEBI" id="CHEBI:17154"/>
        <dbReference type="ChEBI" id="CHEBI:57540"/>
        <dbReference type="ChEBI" id="CHEBI:57967"/>
        <dbReference type="EC" id="3.2.2.6"/>
    </reaction>
    <physiologicalReaction direction="left-to-right" evidence="5">
        <dbReference type="Rhea" id="RHEA:16302"/>
    </physiologicalReaction>
</comment>
<organism evidence="9 10">
    <name type="scientific">Hevea brasiliensis</name>
    <name type="common">Para rubber tree</name>
    <name type="synonym">Siphonia brasiliensis</name>
    <dbReference type="NCBI Taxonomy" id="3981"/>
    <lineage>
        <taxon>Eukaryota</taxon>
        <taxon>Viridiplantae</taxon>
        <taxon>Streptophyta</taxon>
        <taxon>Embryophyta</taxon>
        <taxon>Tracheophyta</taxon>
        <taxon>Spermatophyta</taxon>
        <taxon>Magnoliopsida</taxon>
        <taxon>eudicotyledons</taxon>
        <taxon>Gunneridae</taxon>
        <taxon>Pentapetalae</taxon>
        <taxon>rosids</taxon>
        <taxon>fabids</taxon>
        <taxon>Malpighiales</taxon>
        <taxon>Euphorbiaceae</taxon>
        <taxon>Crotonoideae</taxon>
        <taxon>Micrandreae</taxon>
        <taxon>Hevea</taxon>
    </lineage>
</organism>
<proteinExistence type="predicted"/>
<feature type="region of interest" description="Disordered" evidence="6">
    <location>
        <begin position="979"/>
        <end position="1004"/>
    </location>
</feature>
<reference evidence="9 10" key="1">
    <citation type="journal article" date="2023" name="Plant Biotechnol. J.">
        <title>Chromosome-level wild Hevea brasiliensis genome provides new tools for genomic-assisted breeding and valuable loci to elevate rubber yield.</title>
        <authorList>
            <person name="Cheng H."/>
            <person name="Song X."/>
            <person name="Hu Y."/>
            <person name="Wu T."/>
            <person name="Yang Q."/>
            <person name="An Z."/>
            <person name="Feng S."/>
            <person name="Deng Z."/>
            <person name="Wu W."/>
            <person name="Zeng X."/>
            <person name="Tu M."/>
            <person name="Wang X."/>
            <person name="Huang H."/>
        </authorList>
    </citation>
    <scope>NUCLEOTIDE SEQUENCE [LARGE SCALE GENOMIC DNA]</scope>
    <source>
        <strain evidence="9">MT/VB/25A 57/8</strain>
    </source>
</reference>
<gene>
    <name evidence="9" type="ORF">P3X46_034233</name>
</gene>
<dbReference type="InterPro" id="IPR027417">
    <property type="entry name" value="P-loop_NTPase"/>
</dbReference>
<dbReference type="EC" id="3.2.2.6" evidence="1"/>
<dbReference type="Gene3D" id="3.80.10.10">
    <property type="entry name" value="Ribonuclease Inhibitor"/>
    <property type="match status" value="2"/>
</dbReference>
<keyword evidence="10" id="KW-1185">Reference proteome</keyword>
<dbReference type="SUPFAM" id="SSF52540">
    <property type="entry name" value="P-loop containing nucleoside triphosphate hydrolases"/>
    <property type="match status" value="1"/>
</dbReference>
<dbReference type="InterPro" id="IPR044974">
    <property type="entry name" value="Disease_R_plants"/>
</dbReference>
<dbReference type="PRINTS" id="PR00364">
    <property type="entry name" value="DISEASERSIST"/>
</dbReference>
<dbReference type="Pfam" id="PF20160">
    <property type="entry name" value="C-JID"/>
    <property type="match status" value="1"/>
</dbReference>
<keyword evidence="4" id="KW-0520">NAD</keyword>
<dbReference type="InterPro" id="IPR045344">
    <property type="entry name" value="C-JID"/>
</dbReference>
<dbReference type="Gene3D" id="3.40.50.300">
    <property type="entry name" value="P-loop containing nucleotide triphosphate hydrolases"/>
    <property type="match status" value="1"/>
</dbReference>